<evidence type="ECO:0000313" key="2">
    <source>
        <dbReference type="Proteomes" id="UP000315344"/>
    </source>
</evidence>
<proteinExistence type="predicted"/>
<gene>
    <name evidence="1" type="ORF">DI616_13215</name>
</gene>
<name>A0A533I708_PARDE</name>
<dbReference type="EMBL" id="VAFL01000010">
    <property type="protein sequence ID" value="TKW65830.1"/>
    <property type="molecule type" value="Genomic_DNA"/>
</dbReference>
<organism evidence="1 2">
    <name type="scientific">Paracoccus denitrificans</name>
    <dbReference type="NCBI Taxonomy" id="266"/>
    <lineage>
        <taxon>Bacteria</taxon>
        <taxon>Pseudomonadati</taxon>
        <taxon>Pseudomonadota</taxon>
        <taxon>Alphaproteobacteria</taxon>
        <taxon>Rhodobacterales</taxon>
        <taxon>Paracoccaceae</taxon>
        <taxon>Paracoccus</taxon>
    </lineage>
</organism>
<reference evidence="1 2" key="1">
    <citation type="journal article" date="2017" name="Nat. Commun.">
        <title>In situ click chemistry generation of cyclooxygenase-2 inhibitors.</title>
        <authorList>
            <person name="Bhardwaj A."/>
            <person name="Kaur J."/>
            <person name="Wuest M."/>
            <person name="Wuest F."/>
        </authorList>
    </citation>
    <scope>NUCLEOTIDE SEQUENCE [LARGE SCALE GENOMIC DNA]</scope>
    <source>
        <strain evidence="1">S2_012_000_R3_94</strain>
    </source>
</reference>
<evidence type="ECO:0000313" key="1">
    <source>
        <dbReference type="EMBL" id="TKW65830.1"/>
    </source>
</evidence>
<dbReference type="AlphaFoldDB" id="A0A533I708"/>
<protein>
    <submittedName>
        <fullName evidence="1">Uncharacterized protein</fullName>
    </submittedName>
</protein>
<comment type="caution">
    <text evidence="1">The sequence shown here is derived from an EMBL/GenBank/DDBJ whole genome shotgun (WGS) entry which is preliminary data.</text>
</comment>
<accession>A0A533I708</accession>
<sequence>MIAEKTGMSQAFLLRWLWEATMIDHFVLQYMFVVEWGEERRGDEPRLQFAFITQSRFGAEVELEDTGRLADGHGDRRLGMNISAGIPGSVRTFRLPSPEFHYFGLAVRAIEDDSSDEADRREDKRIFQSLLKTGLDPIFRRGALPTGDDIWRIANGVPLQDKRGDDDDKIGVSVRSYPGTGYEIEHLNDGDVYVPSNRMRFVGDDARWTLDFEIYGGRL</sequence>
<dbReference type="Proteomes" id="UP000315344">
    <property type="component" value="Unassembled WGS sequence"/>
</dbReference>